<evidence type="ECO:0000313" key="2">
    <source>
        <dbReference type="Proteomes" id="UP001552299"/>
    </source>
</evidence>
<evidence type="ECO:0008006" key="3">
    <source>
        <dbReference type="Google" id="ProtNLM"/>
    </source>
</evidence>
<keyword evidence="2" id="KW-1185">Reference proteome</keyword>
<dbReference type="EMBL" id="JANQDX010000011">
    <property type="protein sequence ID" value="KAL0916228.1"/>
    <property type="molecule type" value="Genomic_DNA"/>
</dbReference>
<accession>A0ABD0V1L1</accession>
<dbReference type="Proteomes" id="UP001552299">
    <property type="component" value="Unassembled WGS sequence"/>
</dbReference>
<sequence length="110" mass="12832">MEKVISYLEANISPGLDEISYSFIKFYWPIIKEDVWNAINSFFTFGYADDIIIFSEAKHKSVKKISKIMNDYNKWSSQKVKVQKSSILFGKSIGRIRIVALSRILDFLRL</sequence>
<proteinExistence type="predicted"/>
<gene>
    <name evidence="1" type="ORF">M5K25_013721</name>
</gene>
<dbReference type="AlphaFoldDB" id="A0ABD0V1L1"/>
<evidence type="ECO:0000313" key="1">
    <source>
        <dbReference type="EMBL" id="KAL0916228.1"/>
    </source>
</evidence>
<organism evidence="1 2">
    <name type="scientific">Dendrobium thyrsiflorum</name>
    <name type="common">Pinecone-like raceme dendrobium</name>
    <name type="synonym">Orchid</name>
    <dbReference type="NCBI Taxonomy" id="117978"/>
    <lineage>
        <taxon>Eukaryota</taxon>
        <taxon>Viridiplantae</taxon>
        <taxon>Streptophyta</taxon>
        <taxon>Embryophyta</taxon>
        <taxon>Tracheophyta</taxon>
        <taxon>Spermatophyta</taxon>
        <taxon>Magnoliopsida</taxon>
        <taxon>Liliopsida</taxon>
        <taxon>Asparagales</taxon>
        <taxon>Orchidaceae</taxon>
        <taxon>Epidendroideae</taxon>
        <taxon>Malaxideae</taxon>
        <taxon>Dendrobiinae</taxon>
        <taxon>Dendrobium</taxon>
    </lineage>
</organism>
<reference evidence="1 2" key="1">
    <citation type="journal article" date="2024" name="Plant Biotechnol. J.">
        <title>Dendrobium thyrsiflorum genome and its molecular insights into genes involved in important horticultural traits.</title>
        <authorList>
            <person name="Chen B."/>
            <person name="Wang J.Y."/>
            <person name="Zheng P.J."/>
            <person name="Li K.L."/>
            <person name="Liang Y.M."/>
            <person name="Chen X.F."/>
            <person name="Zhang C."/>
            <person name="Zhao X."/>
            <person name="He X."/>
            <person name="Zhang G.Q."/>
            <person name="Liu Z.J."/>
            <person name="Xu Q."/>
        </authorList>
    </citation>
    <scope>NUCLEOTIDE SEQUENCE [LARGE SCALE GENOMIC DNA]</scope>
    <source>
        <strain evidence="1">GZMU011</strain>
    </source>
</reference>
<comment type="caution">
    <text evidence="1">The sequence shown here is derived from an EMBL/GenBank/DDBJ whole genome shotgun (WGS) entry which is preliminary data.</text>
</comment>
<protein>
    <recommendedName>
        <fullName evidence="3">Reverse transcriptase domain-containing protein</fullName>
    </recommendedName>
</protein>
<name>A0ABD0V1L1_DENTH</name>